<dbReference type="EMBL" id="FVZE01000001">
    <property type="protein sequence ID" value="SLJ88664.1"/>
    <property type="molecule type" value="Genomic_DNA"/>
</dbReference>
<dbReference type="InterPro" id="IPR001437">
    <property type="entry name" value="Tscrpt_elong_fac_GreA/B_C"/>
</dbReference>
<dbReference type="GO" id="GO:0003677">
    <property type="term" value="F:DNA binding"/>
    <property type="evidence" value="ECO:0007669"/>
    <property type="project" value="InterPro"/>
</dbReference>
<name>A0A1U6GYQ8_9SPHN</name>
<gene>
    <name evidence="3" type="ORF">SAMN06295987_101847</name>
</gene>
<proteinExistence type="predicted"/>
<evidence type="ECO:0000313" key="3">
    <source>
        <dbReference type="EMBL" id="SLJ88664.1"/>
    </source>
</evidence>
<dbReference type="SUPFAM" id="SSF54534">
    <property type="entry name" value="FKBP-like"/>
    <property type="match status" value="1"/>
</dbReference>
<sequence length="156" mass="17301">MSVAFRRESDEEHLEPKFEVPIPPGPNLVTAQGLVRIRARIAELESELPTLTEDADRNSAKRDLRYWRARLATAQVQPAPTGELVAFGCQVRFVLAGKHRTIEIVGHDEAEPARDRLAFTAPLARAMMDAQVGEFVDFNGKEEAIEIVSIAPLNAE</sequence>
<feature type="domain" description="Transcription elongation factor GreA/GreB C-terminal" evidence="2">
    <location>
        <begin position="83"/>
        <end position="151"/>
    </location>
</feature>
<dbReference type="GO" id="GO:0032784">
    <property type="term" value="P:regulation of DNA-templated transcription elongation"/>
    <property type="evidence" value="ECO:0007669"/>
    <property type="project" value="InterPro"/>
</dbReference>
<dbReference type="GO" id="GO:0003746">
    <property type="term" value="F:translation elongation factor activity"/>
    <property type="evidence" value="ECO:0007669"/>
    <property type="project" value="UniProtKB-KW"/>
</dbReference>
<dbReference type="GO" id="GO:0070063">
    <property type="term" value="F:RNA polymerase binding"/>
    <property type="evidence" value="ECO:0007669"/>
    <property type="project" value="InterPro"/>
</dbReference>
<dbReference type="PANTHER" id="PTHR30437">
    <property type="entry name" value="TRANSCRIPTION ELONGATION FACTOR GREA"/>
    <property type="match status" value="1"/>
</dbReference>
<protein>
    <submittedName>
        <fullName evidence="3">Transcription elongation factor, GreA/GreB family</fullName>
    </submittedName>
</protein>
<dbReference type="InterPro" id="IPR023459">
    <property type="entry name" value="Tscrpt_elong_fac_GreA/B_fam"/>
</dbReference>
<dbReference type="Proteomes" id="UP000190989">
    <property type="component" value="Unassembled WGS sequence"/>
</dbReference>
<organism evidence="3 4">
    <name type="scientific">Novosphingobium mathurense</name>
    <dbReference type="NCBI Taxonomy" id="428990"/>
    <lineage>
        <taxon>Bacteria</taxon>
        <taxon>Pseudomonadati</taxon>
        <taxon>Pseudomonadota</taxon>
        <taxon>Alphaproteobacteria</taxon>
        <taxon>Sphingomonadales</taxon>
        <taxon>Sphingomonadaceae</taxon>
        <taxon>Novosphingobium</taxon>
    </lineage>
</organism>
<accession>A0A1U6GYQ8</accession>
<keyword evidence="3" id="KW-0251">Elongation factor</keyword>
<evidence type="ECO:0000256" key="1">
    <source>
        <dbReference type="SAM" id="Coils"/>
    </source>
</evidence>
<dbReference type="AlphaFoldDB" id="A0A1U6GYQ8"/>
<keyword evidence="1" id="KW-0175">Coiled coil</keyword>
<feature type="coiled-coil region" evidence="1">
    <location>
        <begin position="34"/>
        <end position="61"/>
    </location>
</feature>
<evidence type="ECO:0000313" key="4">
    <source>
        <dbReference type="Proteomes" id="UP000190989"/>
    </source>
</evidence>
<dbReference type="Pfam" id="PF01272">
    <property type="entry name" value="GreA_GreB"/>
    <property type="match status" value="1"/>
</dbReference>
<evidence type="ECO:0000259" key="2">
    <source>
        <dbReference type="Pfam" id="PF01272"/>
    </source>
</evidence>
<dbReference type="InterPro" id="IPR036953">
    <property type="entry name" value="GreA/GreB_C_sf"/>
</dbReference>
<dbReference type="GO" id="GO:0006354">
    <property type="term" value="P:DNA-templated transcription elongation"/>
    <property type="evidence" value="ECO:0007669"/>
    <property type="project" value="TreeGrafter"/>
</dbReference>
<keyword evidence="4" id="KW-1185">Reference proteome</keyword>
<dbReference type="Gene3D" id="3.10.50.30">
    <property type="entry name" value="Transcription elongation factor, GreA/GreB, C-terminal domain"/>
    <property type="match status" value="1"/>
</dbReference>
<dbReference type="STRING" id="428990.SAMN06295987_101847"/>
<dbReference type="RefSeq" id="WP_054947840.1">
    <property type="nucleotide sequence ID" value="NZ_FVZE01000001.1"/>
</dbReference>
<dbReference type="PANTHER" id="PTHR30437:SF6">
    <property type="entry name" value="TRANSCRIPTION ELONGATION FACTOR GREB"/>
    <property type="match status" value="1"/>
</dbReference>
<reference evidence="4" key="1">
    <citation type="submission" date="2017-02" db="EMBL/GenBank/DDBJ databases">
        <authorList>
            <person name="Varghese N."/>
            <person name="Submissions S."/>
        </authorList>
    </citation>
    <scope>NUCLEOTIDE SEQUENCE [LARGE SCALE GENOMIC DNA]</scope>
    <source>
        <strain evidence="4">SM117</strain>
    </source>
</reference>
<keyword evidence="3" id="KW-0648">Protein biosynthesis</keyword>